<dbReference type="GO" id="GO:0005524">
    <property type="term" value="F:ATP binding"/>
    <property type="evidence" value="ECO:0007669"/>
    <property type="project" value="UniProtKB-KW"/>
</dbReference>
<proteinExistence type="predicted"/>
<evidence type="ECO:0000256" key="2">
    <source>
        <dbReference type="ARBA" id="ARBA00022840"/>
    </source>
</evidence>
<dbReference type="Pfam" id="PF00536">
    <property type="entry name" value="SAM_1"/>
    <property type="match status" value="1"/>
</dbReference>
<dbReference type="Gene3D" id="1.10.150.50">
    <property type="entry name" value="Transcription Factor, Ets-1"/>
    <property type="match status" value="1"/>
</dbReference>
<dbReference type="CDD" id="cd07302">
    <property type="entry name" value="CHD"/>
    <property type="match status" value="1"/>
</dbReference>
<dbReference type="AlphaFoldDB" id="A0A4Y9L2Y0"/>
<dbReference type="Pfam" id="PF00211">
    <property type="entry name" value="Guanylate_cyc"/>
    <property type="match status" value="1"/>
</dbReference>
<dbReference type="Proteomes" id="UP000297966">
    <property type="component" value="Unassembled WGS sequence"/>
</dbReference>
<feature type="domain" description="SAM" evidence="4">
    <location>
        <begin position="1"/>
        <end position="61"/>
    </location>
</feature>
<protein>
    <submittedName>
        <fullName evidence="6">Adenylate cyclase</fullName>
    </submittedName>
</protein>
<dbReference type="GO" id="GO:0004016">
    <property type="term" value="F:adenylate cyclase activity"/>
    <property type="evidence" value="ECO:0007669"/>
    <property type="project" value="TreeGrafter"/>
</dbReference>
<evidence type="ECO:0000256" key="3">
    <source>
        <dbReference type="SAM" id="MobiDB-lite"/>
    </source>
</evidence>
<dbReference type="InterPro" id="IPR041664">
    <property type="entry name" value="AAA_16"/>
</dbReference>
<dbReference type="GO" id="GO:0009190">
    <property type="term" value="P:cyclic nucleotide biosynthetic process"/>
    <property type="evidence" value="ECO:0007669"/>
    <property type="project" value="InterPro"/>
</dbReference>
<dbReference type="RefSeq" id="WP_135179213.1">
    <property type="nucleotide sequence ID" value="NZ_SPQT01000045.1"/>
</dbReference>
<comment type="caution">
    <text evidence="6">The sequence shown here is derived from an EMBL/GenBank/DDBJ whole genome shotgun (WGS) entry which is preliminary data.</text>
</comment>
<dbReference type="CDD" id="cd09487">
    <property type="entry name" value="SAM_superfamily"/>
    <property type="match status" value="1"/>
</dbReference>
<feature type="compositionally biased region" description="Pro residues" evidence="3">
    <location>
        <begin position="66"/>
        <end position="77"/>
    </location>
</feature>
<dbReference type="Gene3D" id="3.40.50.300">
    <property type="entry name" value="P-loop containing nucleotide triphosphate hydrolases"/>
    <property type="match status" value="1"/>
</dbReference>
<evidence type="ECO:0000256" key="1">
    <source>
        <dbReference type="ARBA" id="ARBA00022741"/>
    </source>
</evidence>
<reference evidence="6 7" key="1">
    <citation type="submission" date="2019-03" db="EMBL/GenBank/DDBJ databases">
        <title>Bradyrhizobium diversity isolated from nodules of Chamaecrista fasciculata.</title>
        <authorList>
            <person name="Klepa M.S."/>
            <person name="Urquiaga M.O."/>
            <person name="Hungria M."/>
            <person name="Delamuta J.R."/>
        </authorList>
    </citation>
    <scope>NUCLEOTIDE SEQUENCE [LARGE SCALE GENOMIC DNA]</scope>
    <source>
        <strain evidence="6 7">CNPSo 3448</strain>
    </source>
</reference>
<keyword evidence="2" id="KW-0067">ATP-binding</keyword>
<dbReference type="SMART" id="SM00044">
    <property type="entry name" value="CYCc"/>
    <property type="match status" value="1"/>
</dbReference>
<dbReference type="EMBL" id="SPQT01000045">
    <property type="protein sequence ID" value="TFV37931.1"/>
    <property type="molecule type" value="Genomic_DNA"/>
</dbReference>
<dbReference type="Gene3D" id="3.30.70.1230">
    <property type="entry name" value="Nucleotide cyclase"/>
    <property type="match status" value="1"/>
</dbReference>
<name>A0A4Y9L2Y0_9BRAD</name>
<accession>A0A4Y9L2Y0</accession>
<dbReference type="InterPro" id="IPR011990">
    <property type="entry name" value="TPR-like_helical_dom_sf"/>
</dbReference>
<dbReference type="SMART" id="SM00454">
    <property type="entry name" value="SAM"/>
    <property type="match status" value="1"/>
</dbReference>
<dbReference type="InterPro" id="IPR001054">
    <property type="entry name" value="A/G_cyclase"/>
</dbReference>
<keyword evidence="7" id="KW-1185">Reference proteome</keyword>
<feature type="domain" description="Guanylate cyclase" evidence="5">
    <location>
        <begin position="93"/>
        <end position="222"/>
    </location>
</feature>
<dbReference type="GO" id="GO:0035556">
    <property type="term" value="P:intracellular signal transduction"/>
    <property type="evidence" value="ECO:0007669"/>
    <property type="project" value="InterPro"/>
</dbReference>
<dbReference type="PANTHER" id="PTHR16305">
    <property type="entry name" value="TESTICULAR SOLUBLE ADENYLYL CYCLASE"/>
    <property type="match status" value="1"/>
</dbReference>
<dbReference type="SUPFAM" id="SSF55073">
    <property type="entry name" value="Nucleotide cyclase"/>
    <property type="match status" value="1"/>
</dbReference>
<dbReference type="PANTHER" id="PTHR16305:SF28">
    <property type="entry name" value="GUANYLATE CYCLASE DOMAIN-CONTAINING PROTEIN"/>
    <property type="match status" value="1"/>
</dbReference>
<dbReference type="InterPro" id="IPR001660">
    <property type="entry name" value="SAM"/>
</dbReference>
<dbReference type="GO" id="GO:0005737">
    <property type="term" value="C:cytoplasm"/>
    <property type="evidence" value="ECO:0007669"/>
    <property type="project" value="TreeGrafter"/>
</dbReference>
<dbReference type="SUPFAM" id="SSF52540">
    <property type="entry name" value="P-loop containing nucleoside triphosphate hydrolases"/>
    <property type="match status" value="1"/>
</dbReference>
<evidence type="ECO:0000259" key="4">
    <source>
        <dbReference type="PROSITE" id="PS50105"/>
    </source>
</evidence>
<gene>
    <name evidence="6" type="ORF">E4K65_42735</name>
</gene>
<dbReference type="OrthoDB" id="9785312at2"/>
<dbReference type="InterPro" id="IPR027417">
    <property type="entry name" value="P-loop_NTPase"/>
</dbReference>
<sequence>MDIAVWLSGLGLGQYAQAFRENDIDADVLADLTADDLTELGVTSIGHRRKLLAAITALRVGSVPATTPPTTSPPPAVPGTALPPSEAERRQVTVMFADLVGSTALVSRLDPEEMRKIIRGYQDTVAGEIACYEGHVAKFMGDGVLAYFGWPKAHEDDAERAARAGLAVTQSVAELASPDGQPLAARVGIATGLVVVGDLVGSGEAQERDVIGETPNLAARLQALAQPGQVVIAERTCRLLGRLFQVEDLGERQLAGFGEPLRIFLLGQSAAEDRFEALHGTGLVPLVGREQELALLLDRWARVRDGEGQVVLLSGEPGIGKSRLVRALRESLARDTYTPLSHFCSPFHQTSPLYPVIDLLERAAGFARDDGPLEKLDKLEALIAAATPDVAAAVPLLAALLSIPIADRYPPLELSPEQQKRRTFEALEDQVTGLAAHRPVLAVYEDVHWADPTTLEWLESAIERVQTLPILVLITCRPEFSPRWTGHAHLTLLTLSRLGRRQGASMVDQLTGGKALPAEVLAQVLARTDGVPLFVEELTKAILESGMLAEESDRYILSGPLPPLAIPATLHDSLMARLDRFAPVKQVAQIAACIGREFSYDLVSMTAPLSEATLQDALKGLCASELVFCRGTPPNATYRFKHALVHEVAYRSLLRSRRQQLHARIATVLEEHFPESAETEPELLGHHYAEAGLKEQAVVYLQRAGARALERSAYLEAISHLARGLELLEASPDTTERAQRELQLQLALGSALMATKGYAAPEVEQAYVRARALCSDIDLTPQLFPVLHGLYRIYHVRGDLIAAREVGEHLTELGQSLGDQSLLVEANRALGVPLLWLGEVALARAKLEAGTALYDAKLLRSHAYTYGIDPGVVCLSYAALAWWFLGFNDHALDRSQRALALADELSHPHSRALALVWAAWLRQFRREVPSTEEMAQAAIRLCSEHGYPLWRPMGAILHGWALSESGQKPDDCIAQMRQGLADLRATGAGLWQPCFLALIAEACNKANRIEEGLTVLDQALGIVQERAERFYEAELHRLRGELLLRCNPANVSACENCFRTAIAIARSQQARSLELRAATSLARLWAERGERRDARDLLRGICGWFTEGFGTLDLQEAQALLSELGDHGLDE</sequence>
<dbReference type="InterPro" id="IPR029787">
    <property type="entry name" value="Nucleotide_cyclase"/>
</dbReference>
<evidence type="ECO:0000259" key="5">
    <source>
        <dbReference type="PROSITE" id="PS50125"/>
    </source>
</evidence>
<evidence type="ECO:0000313" key="7">
    <source>
        <dbReference type="Proteomes" id="UP000297966"/>
    </source>
</evidence>
<organism evidence="6 7">
    <name type="scientific">Bradyrhizobium niftali</name>
    <dbReference type="NCBI Taxonomy" id="2560055"/>
    <lineage>
        <taxon>Bacteria</taxon>
        <taxon>Pseudomonadati</taxon>
        <taxon>Pseudomonadota</taxon>
        <taxon>Alphaproteobacteria</taxon>
        <taxon>Hyphomicrobiales</taxon>
        <taxon>Nitrobacteraceae</taxon>
        <taxon>Bradyrhizobium</taxon>
    </lineage>
</organism>
<evidence type="ECO:0000313" key="6">
    <source>
        <dbReference type="EMBL" id="TFV37931.1"/>
    </source>
</evidence>
<feature type="region of interest" description="Disordered" evidence="3">
    <location>
        <begin position="63"/>
        <end position="84"/>
    </location>
</feature>
<dbReference type="Pfam" id="PF13191">
    <property type="entry name" value="AAA_16"/>
    <property type="match status" value="1"/>
</dbReference>
<dbReference type="SUPFAM" id="SSF48452">
    <property type="entry name" value="TPR-like"/>
    <property type="match status" value="1"/>
</dbReference>
<dbReference type="PROSITE" id="PS50105">
    <property type="entry name" value="SAM_DOMAIN"/>
    <property type="match status" value="1"/>
</dbReference>
<dbReference type="PROSITE" id="PS50125">
    <property type="entry name" value="GUANYLATE_CYCLASE_2"/>
    <property type="match status" value="1"/>
</dbReference>
<keyword evidence="1" id="KW-0547">Nucleotide-binding</keyword>
<dbReference type="InterPro" id="IPR013761">
    <property type="entry name" value="SAM/pointed_sf"/>
</dbReference>
<dbReference type="Gene3D" id="1.25.40.10">
    <property type="entry name" value="Tetratricopeptide repeat domain"/>
    <property type="match status" value="1"/>
</dbReference>
<dbReference type="SUPFAM" id="SSF47769">
    <property type="entry name" value="SAM/Pointed domain"/>
    <property type="match status" value="1"/>
</dbReference>